<protein>
    <submittedName>
        <fullName evidence="1">Uncharacterized protein</fullName>
    </submittedName>
</protein>
<sequence>MRCVAKAPICAVQPASSAANSPLLLIHGNNHSLSHRPMANYPRNLRTFSRHFTNS</sequence>
<dbReference type="PATRIC" id="fig|1291052.5.peg.1466"/>
<name>A0A0R1ZLQ4_9LACO</name>
<evidence type="ECO:0000313" key="2">
    <source>
        <dbReference type="Proteomes" id="UP000051679"/>
    </source>
</evidence>
<gene>
    <name evidence="1" type="ORF">FC18_GL001444</name>
</gene>
<dbReference type="Proteomes" id="UP000051679">
    <property type="component" value="Unassembled WGS sequence"/>
</dbReference>
<reference evidence="1 2" key="1">
    <citation type="journal article" date="2015" name="Genome Announc.">
        <title>Expanding the biotechnology potential of lactobacilli through comparative genomics of 213 strains and associated genera.</title>
        <authorList>
            <person name="Sun Z."/>
            <person name="Harris H.M."/>
            <person name="McCann A."/>
            <person name="Guo C."/>
            <person name="Argimon S."/>
            <person name="Zhang W."/>
            <person name="Yang X."/>
            <person name="Jeffery I.B."/>
            <person name="Cooney J.C."/>
            <person name="Kagawa T.F."/>
            <person name="Liu W."/>
            <person name="Song Y."/>
            <person name="Salvetti E."/>
            <person name="Wrobel A."/>
            <person name="Rasinkangas P."/>
            <person name="Parkhill J."/>
            <person name="Rea M.C."/>
            <person name="O'Sullivan O."/>
            <person name="Ritari J."/>
            <person name="Douillard F.P."/>
            <person name="Paul Ross R."/>
            <person name="Yang R."/>
            <person name="Briner A.E."/>
            <person name="Felis G.E."/>
            <person name="de Vos W.M."/>
            <person name="Barrangou R."/>
            <person name="Klaenhammer T.R."/>
            <person name="Caufield P.W."/>
            <person name="Cui Y."/>
            <person name="Zhang H."/>
            <person name="O'Toole P.W."/>
        </authorList>
    </citation>
    <scope>NUCLEOTIDE SEQUENCE [LARGE SCALE GENOMIC DNA]</scope>
    <source>
        <strain evidence="1 2">DSM 20505</strain>
    </source>
</reference>
<keyword evidence="2" id="KW-1185">Reference proteome</keyword>
<comment type="caution">
    <text evidence="1">The sequence shown here is derived from an EMBL/GenBank/DDBJ whole genome shotgun (WGS) entry which is preliminary data.</text>
</comment>
<dbReference type="AlphaFoldDB" id="A0A0R1ZLQ4"/>
<dbReference type="STRING" id="1291052.FC18_GL001444"/>
<accession>A0A0R1ZLQ4</accession>
<dbReference type="EMBL" id="AYYO01000024">
    <property type="protein sequence ID" value="KRM55282.1"/>
    <property type="molecule type" value="Genomic_DNA"/>
</dbReference>
<organism evidence="1 2">
    <name type="scientific">Lacticaseibacillus sharpeae JCM 1186 = DSM 20505</name>
    <dbReference type="NCBI Taxonomy" id="1291052"/>
    <lineage>
        <taxon>Bacteria</taxon>
        <taxon>Bacillati</taxon>
        <taxon>Bacillota</taxon>
        <taxon>Bacilli</taxon>
        <taxon>Lactobacillales</taxon>
        <taxon>Lactobacillaceae</taxon>
        <taxon>Lacticaseibacillus</taxon>
    </lineage>
</organism>
<proteinExistence type="predicted"/>
<evidence type="ECO:0000313" key="1">
    <source>
        <dbReference type="EMBL" id="KRM55282.1"/>
    </source>
</evidence>